<dbReference type="AlphaFoldDB" id="A0A0A8ZN89"/>
<sequence length="51" mass="5647">MHVLSCNTGRALRGWDARLLEGVKIMLQAACNSMGRHQLPLLLGGPEMRED</sequence>
<reference evidence="1" key="1">
    <citation type="submission" date="2014-09" db="EMBL/GenBank/DDBJ databases">
        <authorList>
            <person name="Magalhaes I.L.F."/>
            <person name="Oliveira U."/>
            <person name="Santos F.R."/>
            <person name="Vidigal T.H.D.A."/>
            <person name="Brescovit A.D."/>
            <person name="Santos A.J."/>
        </authorList>
    </citation>
    <scope>NUCLEOTIDE SEQUENCE</scope>
    <source>
        <tissue evidence="1">Shoot tissue taken approximately 20 cm above the soil surface</tissue>
    </source>
</reference>
<dbReference type="EMBL" id="GBRH01257006">
    <property type="protein sequence ID" value="JAD40889.1"/>
    <property type="molecule type" value="Transcribed_RNA"/>
</dbReference>
<evidence type="ECO:0000313" key="1">
    <source>
        <dbReference type="EMBL" id="JAD40889.1"/>
    </source>
</evidence>
<organism evidence="1">
    <name type="scientific">Arundo donax</name>
    <name type="common">Giant reed</name>
    <name type="synonym">Donax arundinaceus</name>
    <dbReference type="NCBI Taxonomy" id="35708"/>
    <lineage>
        <taxon>Eukaryota</taxon>
        <taxon>Viridiplantae</taxon>
        <taxon>Streptophyta</taxon>
        <taxon>Embryophyta</taxon>
        <taxon>Tracheophyta</taxon>
        <taxon>Spermatophyta</taxon>
        <taxon>Magnoliopsida</taxon>
        <taxon>Liliopsida</taxon>
        <taxon>Poales</taxon>
        <taxon>Poaceae</taxon>
        <taxon>PACMAD clade</taxon>
        <taxon>Arundinoideae</taxon>
        <taxon>Arundineae</taxon>
        <taxon>Arundo</taxon>
    </lineage>
</organism>
<reference evidence="1" key="2">
    <citation type="journal article" date="2015" name="Data Brief">
        <title>Shoot transcriptome of the giant reed, Arundo donax.</title>
        <authorList>
            <person name="Barrero R.A."/>
            <person name="Guerrero F.D."/>
            <person name="Moolhuijzen P."/>
            <person name="Goolsby J.A."/>
            <person name="Tidwell J."/>
            <person name="Bellgard S.E."/>
            <person name="Bellgard M.I."/>
        </authorList>
    </citation>
    <scope>NUCLEOTIDE SEQUENCE</scope>
    <source>
        <tissue evidence="1">Shoot tissue taken approximately 20 cm above the soil surface</tissue>
    </source>
</reference>
<accession>A0A0A8ZN89</accession>
<name>A0A0A8ZN89_ARUDO</name>
<proteinExistence type="predicted"/>
<protein>
    <submittedName>
        <fullName evidence="1">Uncharacterized protein</fullName>
    </submittedName>
</protein>